<keyword evidence="3" id="KW-1003">Cell membrane</keyword>
<organism evidence="10 11">
    <name type="scientific">Actinomyces lilanjuaniae</name>
    <dbReference type="NCBI Taxonomy" id="2321394"/>
    <lineage>
        <taxon>Bacteria</taxon>
        <taxon>Bacillati</taxon>
        <taxon>Actinomycetota</taxon>
        <taxon>Actinomycetes</taxon>
        <taxon>Actinomycetales</taxon>
        <taxon>Actinomycetaceae</taxon>
        <taxon>Actinomyces</taxon>
    </lineage>
</organism>
<proteinExistence type="predicted"/>
<evidence type="ECO:0000256" key="2">
    <source>
        <dbReference type="ARBA" id="ARBA00022448"/>
    </source>
</evidence>
<keyword evidence="5 9" id="KW-0812">Transmembrane</keyword>
<evidence type="ECO:0000256" key="6">
    <source>
        <dbReference type="ARBA" id="ARBA00022989"/>
    </source>
</evidence>
<feature type="transmembrane region" description="Helical" evidence="9">
    <location>
        <begin position="79"/>
        <end position="98"/>
    </location>
</feature>
<sequence>MTTPTTSSTPPGPTASSTQSAPPDARLARTGLRVGDRSLGEFLMAQRAFIALIVLVVVFASLSSSFLDPTNLVSMTKHVAYNALLALGMLLVILTGGIDLSVGSVVGLTGVVAGVMLRGTHLSLLDLNAYPSVLVVVIVALLVGTGVGALNGLLVTRFRVAPFIATLGSLYMARGAALLISGGETYSDLDGAEGLGNTGFYVLGVSRFLGLPTSVWLMIVLGALVALLVARAPFGRWLYAVGGNERAAELSGVPVNRVKMRVYMASGFFAALAGLIIASELTAAAPAAGETYEMNAIAAVVIGGASLAGGRGDVKGALIGAFVIGFLNDGLVLVGVSSFWQTFLKGLVIVLAVVLDQGQQRLERSRAAAQAARSVRLEVERTSPGGEASAGAQAGPPDEAGEGGTSARRPQAQTQTQTRTQIQTQTQTRTEAAASRSASLPTATDESEDTQ</sequence>
<feature type="transmembrane region" description="Helical" evidence="9">
    <location>
        <begin position="291"/>
        <end position="309"/>
    </location>
</feature>
<dbReference type="Pfam" id="PF02653">
    <property type="entry name" value="BPD_transp_2"/>
    <property type="match status" value="1"/>
</dbReference>
<feature type="transmembrane region" description="Helical" evidence="9">
    <location>
        <begin position="48"/>
        <end position="67"/>
    </location>
</feature>
<gene>
    <name evidence="10" type="ORF">D5R93_02945</name>
</gene>
<evidence type="ECO:0000256" key="8">
    <source>
        <dbReference type="SAM" id="MobiDB-lite"/>
    </source>
</evidence>
<protein>
    <submittedName>
        <fullName evidence="10">ABC transporter permease</fullName>
    </submittedName>
</protein>
<dbReference type="Proteomes" id="UP000273001">
    <property type="component" value="Chromosome"/>
</dbReference>
<feature type="region of interest" description="Disordered" evidence="8">
    <location>
        <begin position="1"/>
        <end position="23"/>
    </location>
</feature>
<evidence type="ECO:0000313" key="11">
    <source>
        <dbReference type="Proteomes" id="UP000273001"/>
    </source>
</evidence>
<keyword evidence="6 9" id="KW-1133">Transmembrane helix</keyword>
<evidence type="ECO:0000256" key="4">
    <source>
        <dbReference type="ARBA" id="ARBA00022519"/>
    </source>
</evidence>
<keyword evidence="7 9" id="KW-0472">Membrane</keyword>
<keyword evidence="11" id="KW-1185">Reference proteome</keyword>
<evidence type="ECO:0000256" key="9">
    <source>
        <dbReference type="SAM" id="Phobius"/>
    </source>
</evidence>
<evidence type="ECO:0000256" key="7">
    <source>
        <dbReference type="ARBA" id="ARBA00023136"/>
    </source>
</evidence>
<feature type="transmembrane region" description="Helical" evidence="9">
    <location>
        <begin position="200"/>
        <end position="229"/>
    </location>
</feature>
<keyword evidence="4" id="KW-0997">Cell inner membrane</keyword>
<feature type="transmembrane region" description="Helical" evidence="9">
    <location>
        <begin position="160"/>
        <end position="180"/>
    </location>
</feature>
<accession>A0ABM6Z295</accession>
<feature type="transmembrane region" description="Helical" evidence="9">
    <location>
        <begin position="130"/>
        <end position="153"/>
    </location>
</feature>
<comment type="subcellular location">
    <subcellularLocation>
        <location evidence="1">Cell membrane</location>
        <topology evidence="1">Multi-pass membrane protein</topology>
    </subcellularLocation>
</comment>
<keyword evidence="2" id="KW-0813">Transport</keyword>
<feature type="transmembrane region" description="Helical" evidence="9">
    <location>
        <begin position="262"/>
        <end position="285"/>
    </location>
</feature>
<dbReference type="EMBL" id="CP032514">
    <property type="protein sequence ID" value="AYD89270.1"/>
    <property type="molecule type" value="Genomic_DNA"/>
</dbReference>
<feature type="region of interest" description="Disordered" evidence="8">
    <location>
        <begin position="374"/>
        <end position="451"/>
    </location>
</feature>
<dbReference type="PANTHER" id="PTHR32196">
    <property type="entry name" value="ABC TRANSPORTER PERMEASE PROTEIN YPHD-RELATED-RELATED"/>
    <property type="match status" value="1"/>
</dbReference>
<dbReference type="InterPro" id="IPR001851">
    <property type="entry name" value="ABC_transp_permease"/>
</dbReference>
<reference evidence="10 11" key="1">
    <citation type="submission" date="2018-09" db="EMBL/GenBank/DDBJ databases">
        <authorList>
            <person name="Li J."/>
        </authorList>
    </citation>
    <scope>NUCLEOTIDE SEQUENCE [LARGE SCALE GENOMIC DNA]</scope>
    <source>
        <strain evidence="10 11">2129</strain>
    </source>
</reference>
<name>A0ABM6Z295_9ACTO</name>
<dbReference type="CDD" id="cd06579">
    <property type="entry name" value="TM_PBP1_transp_AraH_like"/>
    <property type="match status" value="1"/>
</dbReference>
<evidence type="ECO:0000313" key="10">
    <source>
        <dbReference type="EMBL" id="AYD89270.1"/>
    </source>
</evidence>
<evidence type="ECO:0000256" key="5">
    <source>
        <dbReference type="ARBA" id="ARBA00022692"/>
    </source>
</evidence>
<feature type="compositionally biased region" description="Low complexity" evidence="8">
    <location>
        <begin position="405"/>
        <end position="439"/>
    </location>
</feature>
<evidence type="ECO:0000256" key="1">
    <source>
        <dbReference type="ARBA" id="ARBA00004651"/>
    </source>
</evidence>
<feature type="transmembrane region" description="Helical" evidence="9">
    <location>
        <begin position="316"/>
        <end position="333"/>
    </location>
</feature>
<evidence type="ECO:0000256" key="3">
    <source>
        <dbReference type="ARBA" id="ARBA00022475"/>
    </source>
</evidence>
<dbReference type="PANTHER" id="PTHR32196:SF21">
    <property type="entry name" value="ABC TRANSPORTER PERMEASE PROTEIN YPHD-RELATED"/>
    <property type="match status" value="1"/>
</dbReference>
<dbReference type="RefSeq" id="WP_120203751.1">
    <property type="nucleotide sequence ID" value="NZ_CP032514.1"/>
</dbReference>